<organism evidence="2 3">
    <name type="scientific">Oedothorax gibbosus</name>
    <dbReference type="NCBI Taxonomy" id="931172"/>
    <lineage>
        <taxon>Eukaryota</taxon>
        <taxon>Metazoa</taxon>
        <taxon>Ecdysozoa</taxon>
        <taxon>Arthropoda</taxon>
        <taxon>Chelicerata</taxon>
        <taxon>Arachnida</taxon>
        <taxon>Araneae</taxon>
        <taxon>Araneomorphae</taxon>
        <taxon>Entelegynae</taxon>
        <taxon>Araneoidea</taxon>
        <taxon>Linyphiidae</taxon>
        <taxon>Erigoninae</taxon>
        <taxon>Oedothorax</taxon>
    </lineage>
</organism>
<keyword evidence="1" id="KW-0175">Coiled coil</keyword>
<accession>A0AAV6UCI7</accession>
<reference evidence="2 3" key="1">
    <citation type="journal article" date="2022" name="Nat. Ecol. Evol.">
        <title>A masculinizing supergene underlies an exaggerated male reproductive morph in a spider.</title>
        <authorList>
            <person name="Hendrickx F."/>
            <person name="De Corte Z."/>
            <person name="Sonet G."/>
            <person name="Van Belleghem S.M."/>
            <person name="Kostlbacher S."/>
            <person name="Vangestel C."/>
        </authorList>
    </citation>
    <scope>NUCLEOTIDE SEQUENCE [LARGE SCALE GENOMIC DNA]</scope>
    <source>
        <strain evidence="2">W744_W776</strain>
    </source>
</reference>
<evidence type="ECO:0000313" key="2">
    <source>
        <dbReference type="EMBL" id="KAG8180991.1"/>
    </source>
</evidence>
<dbReference type="Proteomes" id="UP000827092">
    <property type="component" value="Unassembled WGS sequence"/>
</dbReference>
<protein>
    <submittedName>
        <fullName evidence="2">Uncharacterized protein</fullName>
    </submittedName>
</protein>
<dbReference type="AlphaFoldDB" id="A0AAV6UCI7"/>
<sequence>MNLQEPSREAIDSLSKALRNIPKHVFGNHTECSDKCRRKQRDTCPNVFRLMKESGMLFAIMDEKDASAKDEKLAHLKEKVKKYKQKYRAAKEEVETASYREPESIKEIGPNVRVPEEKLALCRGTDSSTYTGDLMEVVFGLG</sequence>
<evidence type="ECO:0000256" key="1">
    <source>
        <dbReference type="SAM" id="Coils"/>
    </source>
</evidence>
<keyword evidence="3" id="KW-1185">Reference proteome</keyword>
<name>A0AAV6UCI7_9ARAC</name>
<evidence type="ECO:0000313" key="3">
    <source>
        <dbReference type="Proteomes" id="UP000827092"/>
    </source>
</evidence>
<proteinExistence type="predicted"/>
<dbReference type="EMBL" id="JAFNEN010000539">
    <property type="protein sequence ID" value="KAG8180991.1"/>
    <property type="molecule type" value="Genomic_DNA"/>
</dbReference>
<gene>
    <name evidence="2" type="ORF">JTE90_024739</name>
</gene>
<feature type="coiled-coil region" evidence="1">
    <location>
        <begin position="66"/>
        <end position="100"/>
    </location>
</feature>
<comment type="caution">
    <text evidence="2">The sequence shown here is derived from an EMBL/GenBank/DDBJ whole genome shotgun (WGS) entry which is preliminary data.</text>
</comment>